<accession>A0A549T2H9</accession>
<gene>
    <name evidence="1" type="ORF">FM996_06050</name>
</gene>
<evidence type="ECO:0000313" key="2">
    <source>
        <dbReference type="Proteomes" id="UP000316781"/>
    </source>
</evidence>
<evidence type="ECO:0000313" key="1">
    <source>
        <dbReference type="EMBL" id="TRL36079.1"/>
    </source>
</evidence>
<dbReference type="AlphaFoldDB" id="A0A549T2H9"/>
<sequence>MPAATLPIQNGGALALLYSAIVSFSRSPGPVALRSILLFTKKLDSLAADSRNLCHLCHRKVDR</sequence>
<name>A0A549T2H9_METSR</name>
<dbReference type="Proteomes" id="UP000316781">
    <property type="component" value="Unassembled WGS sequence"/>
</dbReference>
<protein>
    <submittedName>
        <fullName evidence="1">Uncharacterized protein</fullName>
    </submittedName>
</protein>
<dbReference type="RefSeq" id="WP_142862268.1">
    <property type="nucleotide sequence ID" value="NZ_VJMF01000024.1"/>
</dbReference>
<proteinExistence type="predicted"/>
<organism evidence="1 2">
    <name type="scientific">Methylosinus sporium</name>
    <dbReference type="NCBI Taxonomy" id="428"/>
    <lineage>
        <taxon>Bacteria</taxon>
        <taxon>Pseudomonadati</taxon>
        <taxon>Pseudomonadota</taxon>
        <taxon>Alphaproteobacteria</taxon>
        <taxon>Hyphomicrobiales</taxon>
        <taxon>Methylocystaceae</taxon>
        <taxon>Methylosinus</taxon>
    </lineage>
</organism>
<comment type="caution">
    <text evidence="1">The sequence shown here is derived from an EMBL/GenBank/DDBJ whole genome shotgun (WGS) entry which is preliminary data.</text>
</comment>
<dbReference type="EMBL" id="VJMF01000024">
    <property type="protein sequence ID" value="TRL36079.1"/>
    <property type="molecule type" value="Genomic_DNA"/>
</dbReference>
<reference evidence="1 2" key="1">
    <citation type="submission" date="2019-07" db="EMBL/GenBank/DDBJ databases">
        <title>Ln-dependent methylotrophs.</title>
        <authorList>
            <person name="Tani A."/>
        </authorList>
    </citation>
    <scope>NUCLEOTIDE SEQUENCE [LARGE SCALE GENOMIC DNA]</scope>
    <source>
        <strain evidence="1 2">SM89A</strain>
    </source>
</reference>